<dbReference type="OrthoDB" id="9801753at2"/>
<evidence type="ECO:0000313" key="2">
    <source>
        <dbReference type="EMBL" id="OUD15388.1"/>
    </source>
</evidence>
<dbReference type="Pfam" id="PF01809">
    <property type="entry name" value="YidD"/>
    <property type="match status" value="1"/>
</dbReference>
<comment type="caution">
    <text evidence="2">The sequence shown here is derived from an EMBL/GenBank/DDBJ whole genome shotgun (WGS) entry which is preliminary data.</text>
</comment>
<dbReference type="EMBL" id="MSLT01000006">
    <property type="protein sequence ID" value="OUD15388.1"/>
    <property type="molecule type" value="Genomic_DNA"/>
</dbReference>
<comment type="similarity">
    <text evidence="1">Belongs to the UPF0161 family.</text>
</comment>
<proteinExistence type="inferred from homology"/>
<dbReference type="AlphaFoldDB" id="A0A251XAR1"/>
<accession>A0A251XAR1</accession>
<dbReference type="NCBIfam" id="TIGR00278">
    <property type="entry name" value="membrane protein insertion efficiency factor YidD"/>
    <property type="match status" value="1"/>
</dbReference>
<dbReference type="InterPro" id="IPR002696">
    <property type="entry name" value="Membr_insert_effic_factor_YidD"/>
</dbReference>
<dbReference type="SMART" id="SM01234">
    <property type="entry name" value="Haemolytic"/>
    <property type="match status" value="1"/>
</dbReference>
<evidence type="ECO:0000256" key="1">
    <source>
        <dbReference type="HAMAP-Rule" id="MF_00386"/>
    </source>
</evidence>
<dbReference type="PANTHER" id="PTHR33383">
    <property type="entry name" value="MEMBRANE PROTEIN INSERTION EFFICIENCY FACTOR-RELATED"/>
    <property type="match status" value="1"/>
</dbReference>
<dbReference type="GO" id="GO:0005886">
    <property type="term" value="C:plasma membrane"/>
    <property type="evidence" value="ECO:0007669"/>
    <property type="project" value="UniProtKB-SubCell"/>
</dbReference>
<organism evidence="2 3">
    <name type="scientific">Thioflexithrix psekupsensis</name>
    <dbReference type="NCBI Taxonomy" id="1570016"/>
    <lineage>
        <taxon>Bacteria</taxon>
        <taxon>Pseudomonadati</taxon>
        <taxon>Pseudomonadota</taxon>
        <taxon>Gammaproteobacteria</taxon>
        <taxon>Thiotrichales</taxon>
        <taxon>Thioflexithrix</taxon>
    </lineage>
</organism>
<protein>
    <recommendedName>
        <fullName evidence="1">Putative membrane protein insertion efficiency factor</fullName>
    </recommendedName>
</protein>
<keyword evidence="1" id="KW-1003">Cell membrane</keyword>
<dbReference type="RefSeq" id="WP_086486983.1">
    <property type="nucleotide sequence ID" value="NZ_MSLT01000006.1"/>
</dbReference>
<keyword evidence="3" id="KW-1185">Reference proteome</keyword>
<keyword evidence="1" id="KW-0472">Membrane</keyword>
<comment type="function">
    <text evidence="1">Could be involved in insertion of integral membrane proteins into the membrane.</text>
</comment>
<dbReference type="HAMAP" id="MF_00386">
    <property type="entry name" value="UPF0161_YidD"/>
    <property type="match status" value="1"/>
</dbReference>
<reference evidence="2 3" key="1">
    <citation type="submission" date="2016-12" db="EMBL/GenBank/DDBJ databases">
        <title>Thioflexothrix psekupsii D3 genome sequencing and assembly.</title>
        <authorList>
            <person name="Fomenkov A."/>
            <person name="Vincze T."/>
            <person name="Grabovich M."/>
            <person name="Anton B.P."/>
            <person name="Dubinina G."/>
            <person name="Orlova M."/>
            <person name="Belousova E."/>
            <person name="Roberts R.J."/>
        </authorList>
    </citation>
    <scope>NUCLEOTIDE SEQUENCE [LARGE SCALE GENOMIC DNA]</scope>
    <source>
        <strain evidence="2">D3</strain>
    </source>
</reference>
<name>A0A251XAR1_9GAMM</name>
<comment type="subcellular location">
    <subcellularLocation>
        <location evidence="1">Cell membrane</location>
        <topology evidence="1">Peripheral membrane protein</topology>
        <orientation evidence="1">Cytoplasmic side</orientation>
    </subcellularLocation>
</comment>
<evidence type="ECO:0000313" key="3">
    <source>
        <dbReference type="Proteomes" id="UP000194798"/>
    </source>
</evidence>
<dbReference type="Proteomes" id="UP000194798">
    <property type="component" value="Unassembled WGS sequence"/>
</dbReference>
<dbReference type="PANTHER" id="PTHR33383:SF1">
    <property type="entry name" value="MEMBRANE PROTEIN INSERTION EFFICIENCY FACTOR-RELATED"/>
    <property type="match status" value="1"/>
</dbReference>
<gene>
    <name evidence="2" type="ORF">TPSD3_02345</name>
</gene>
<sequence>MFNRFLQKILLLLIKGYRYVISPWLGNNCRFYPSCSCYTEEAIQRYGAWRGTWMGIRRISRCHPFCEGGYDPVPDLSEREKEK</sequence>